<dbReference type="Proteomes" id="UP001152888">
    <property type="component" value="Unassembled WGS sequence"/>
</dbReference>
<evidence type="ECO:0000313" key="5">
    <source>
        <dbReference type="EMBL" id="CAH1988552.1"/>
    </source>
</evidence>
<dbReference type="PANTHER" id="PTHR12510">
    <property type="entry name" value="TROPONIN C-AKIN-1 PROTEIN"/>
    <property type="match status" value="1"/>
</dbReference>
<dbReference type="EMBL" id="CAKOFQ010007047">
    <property type="protein sequence ID" value="CAH1988552.1"/>
    <property type="molecule type" value="Genomic_DNA"/>
</dbReference>
<organism evidence="5 6">
    <name type="scientific">Acanthoscelides obtectus</name>
    <name type="common">Bean weevil</name>
    <name type="synonym">Bruchus obtectus</name>
    <dbReference type="NCBI Taxonomy" id="200917"/>
    <lineage>
        <taxon>Eukaryota</taxon>
        <taxon>Metazoa</taxon>
        <taxon>Ecdysozoa</taxon>
        <taxon>Arthropoda</taxon>
        <taxon>Hexapoda</taxon>
        <taxon>Insecta</taxon>
        <taxon>Pterygota</taxon>
        <taxon>Neoptera</taxon>
        <taxon>Endopterygota</taxon>
        <taxon>Coleoptera</taxon>
        <taxon>Polyphaga</taxon>
        <taxon>Cucujiformia</taxon>
        <taxon>Chrysomeloidea</taxon>
        <taxon>Chrysomelidae</taxon>
        <taxon>Bruchinae</taxon>
        <taxon>Bruchini</taxon>
        <taxon>Acanthoscelides</taxon>
    </lineage>
</organism>
<dbReference type="AlphaFoldDB" id="A0A9P0LCG7"/>
<comment type="similarity">
    <text evidence="1 3">Belongs to the gamma-glutamylcyclotransferase family.</text>
</comment>
<accession>A0A9P0LCG7</accession>
<reference evidence="5" key="1">
    <citation type="submission" date="2022-03" db="EMBL/GenBank/DDBJ databases">
        <authorList>
            <person name="Sayadi A."/>
        </authorList>
    </citation>
    <scope>NUCLEOTIDE SEQUENCE</scope>
</reference>
<protein>
    <recommendedName>
        <fullName evidence="3">Gamma-glutamylcyclotransferase family protein</fullName>
    </recommendedName>
</protein>
<evidence type="ECO:0000256" key="1">
    <source>
        <dbReference type="ARBA" id="ARBA00008861"/>
    </source>
</evidence>
<sequence length="158" mass="18505">MTLEPLHKVFVYGTLKKGEPNHGWFSKDQSGYYKFLYEAITCDKFPLIVATQYNIPFMLHKPGMGHHVKGEVYEVDDKVLQKLDILEEHPEYYIRDPYDIKPLAPNQAETKAWIYMIRDFKPELLNQTFYESYSNSYCSSKGLKYVESEDSTLEDLNG</sequence>
<feature type="active site" description="Proton acceptor" evidence="2">
    <location>
        <position position="87"/>
    </location>
</feature>
<dbReference type="CDD" id="cd06661">
    <property type="entry name" value="GGCT_like"/>
    <property type="match status" value="1"/>
</dbReference>
<evidence type="ECO:0000259" key="4">
    <source>
        <dbReference type="Pfam" id="PF06094"/>
    </source>
</evidence>
<dbReference type="InterPro" id="IPR036568">
    <property type="entry name" value="GGCT-like_sf"/>
</dbReference>
<dbReference type="Gene3D" id="3.10.490.10">
    <property type="entry name" value="Gamma-glutamyl cyclotransferase-like"/>
    <property type="match status" value="1"/>
</dbReference>
<dbReference type="SUPFAM" id="SSF110857">
    <property type="entry name" value="Gamma-glutamyl cyclotransferase-like"/>
    <property type="match status" value="1"/>
</dbReference>
<feature type="domain" description="Gamma-glutamylcyclotransferase AIG2-like" evidence="4">
    <location>
        <begin position="9"/>
        <end position="124"/>
    </location>
</feature>
<dbReference type="GO" id="GO:0061929">
    <property type="term" value="F:gamma-glutamylaminecyclotransferase activity"/>
    <property type="evidence" value="ECO:0007669"/>
    <property type="project" value="InterPro"/>
</dbReference>
<dbReference type="InterPro" id="IPR013024">
    <property type="entry name" value="GGCT-like"/>
</dbReference>
<proteinExistence type="inferred from homology"/>
<comment type="caution">
    <text evidence="5">The sequence shown here is derived from an EMBL/GenBank/DDBJ whole genome shotgun (WGS) entry which is preliminary data.</text>
</comment>
<dbReference type="GO" id="GO:0005829">
    <property type="term" value="C:cytosol"/>
    <property type="evidence" value="ECO:0007669"/>
    <property type="project" value="TreeGrafter"/>
</dbReference>
<dbReference type="OrthoDB" id="113620at2759"/>
<evidence type="ECO:0000256" key="2">
    <source>
        <dbReference type="PIRSR" id="PIRSR639126-1"/>
    </source>
</evidence>
<evidence type="ECO:0000313" key="6">
    <source>
        <dbReference type="Proteomes" id="UP001152888"/>
    </source>
</evidence>
<gene>
    <name evidence="5" type="ORF">ACAOBT_LOCUS18546</name>
</gene>
<dbReference type="InterPro" id="IPR039126">
    <property type="entry name" value="GGACT"/>
</dbReference>
<name>A0A9P0LCG7_ACAOB</name>
<evidence type="ECO:0000256" key="3">
    <source>
        <dbReference type="RuleBase" id="RU367036"/>
    </source>
</evidence>
<dbReference type="InterPro" id="IPR009288">
    <property type="entry name" value="AIG2-like_dom"/>
</dbReference>
<dbReference type="Pfam" id="PF06094">
    <property type="entry name" value="GGACT"/>
    <property type="match status" value="1"/>
</dbReference>
<dbReference type="PANTHER" id="PTHR12510:SF4">
    <property type="entry name" value="GAMMA-GLUTAMYLAMINECYCLOTRANSFERASE"/>
    <property type="match status" value="1"/>
</dbReference>
<keyword evidence="6" id="KW-1185">Reference proteome</keyword>